<evidence type="ECO:0000313" key="2">
    <source>
        <dbReference type="Proteomes" id="UP001381693"/>
    </source>
</evidence>
<keyword evidence="2" id="KW-1185">Reference proteome</keyword>
<comment type="caution">
    <text evidence="1">The sequence shown here is derived from an EMBL/GenBank/DDBJ whole genome shotgun (WGS) entry which is preliminary data.</text>
</comment>
<accession>A0AAN8WL37</accession>
<name>A0AAN8WL37_HALRR</name>
<dbReference type="AlphaFoldDB" id="A0AAN8WL37"/>
<evidence type="ECO:0000313" key="1">
    <source>
        <dbReference type="EMBL" id="KAK7063090.1"/>
    </source>
</evidence>
<proteinExistence type="predicted"/>
<sequence length="78" mass="8670">MAVIATIDNLMPSHTCDSTNLSYIPHYNFVMDLADKNTQHLLPAETEQTFNKAVDIATAHEASFRDKHAMGEGKCLPH</sequence>
<protein>
    <submittedName>
        <fullName evidence="1">Uncharacterized protein</fullName>
    </submittedName>
</protein>
<reference evidence="1 2" key="1">
    <citation type="submission" date="2023-11" db="EMBL/GenBank/DDBJ databases">
        <title>Halocaridina rubra genome assembly.</title>
        <authorList>
            <person name="Smith C."/>
        </authorList>
    </citation>
    <scope>NUCLEOTIDE SEQUENCE [LARGE SCALE GENOMIC DNA]</scope>
    <source>
        <strain evidence="1">EP-1</strain>
        <tissue evidence="1">Whole</tissue>
    </source>
</reference>
<gene>
    <name evidence="1" type="ORF">SK128_024169</name>
</gene>
<dbReference type="EMBL" id="JAXCGZ010020949">
    <property type="protein sequence ID" value="KAK7063090.1"/>
    <property type="molecule type" value="Genomic_DNA"/>
</dbReference>
<dbReference type="Proteomes" id="UP001381693">
    <property type="component" value="Unassembled WGS sequence"/>
</dbReference>
<organism evidence="1 2">
    <name type="scientific">Halocaridina rubra</name>
    <name type="common">Hawaiian red shrimp</name>
    <dbReference type="NCBI Taxonomy" id="373956"/>
    <lineage>
        <taxon>Eukaryota</taxon>
        <taxon>Metazoa</taxon>
        <taxon>Ecdysozoa</taxon>
        <taxon>Arthropoda</taxon>
        <taxon>Crustacea</taxon>
        <taxon>Multicrustacea</taxon>
        <taxon>Malacostraca</taxon>
        <taxon>Eumalacostraca</taxon>
        <taxon>Eucarida</taxon>
        <taxon>Decapoda</taxon>
        <taxon>Pleocyemata</taxon>
        <taxon>Caridea</taxon>
        <taxon>Atyoidea</taxon>
        <taxon>Atyidae</taxon>
        <taxon>Halocaridina</taxon>
    </lineage>
</organism>